<dbReference type="Pfam" id="PF01417">
    <property type="entry name" value="ENTH"/>
    <property type="match status" value="1"/>
</dbReference>
<dbReference type="FunFam" id="1.25.40.90:FF:000002">
    <property type="entry name" value="epsin-2 isoform X1"/>
    <property type="match status" value="1"/>
</dbReference>
<dbReference type="SUPFAM" id="SSF48464">
    <property type="entry name" value="ENTH/VHS domain"/>
    <property type="match status" value="1"/>
</dbReference>
<dbReference type="PANTHER" id="PTHR12276">
    <property type="entry name" value="EPSIN/ENT-RELATED"/>
    <property type="match status" value="1"/>
</dbReference>
<gene>
    <name evidence="9" type="ORF">ANCCEY_06936</name>
</gene>
<evidence type="ECO:0000256" key="3">
    <source>
        <dbReference type="ARBA" id="ARBA00022490"/>
    </source>
</evidence>
<dbReference type="SMART" id="SM00726">
    <property type="entry name" value="UIM"/>
    <property type="match status" value="2"/>
</dbReference>
<protein>
    <submittedName>
        <fullName evidence="9">ENTH domain protein</fullName>
    </submittedName>
</protein>
<dbReference type="GO" id="GO:0006897">
    <property type="term" value="P:endocytosis"/>
    <property type="evidence" value="ECO:0007669"/>
    <property type="project" value="TreeGrafter"/>
</dbReference>
<dbReference type="Gene3D" id="1.25.40.90">
    <property type="match status" value="1"/>
</dbReference>
<dbReference type="PROSITE" id="PS50942">
    <property type="entry name" value="ENTH"/>
    <property type="match status" value="1"/>
</dbReference>
<feature type="region of interest" description="Disordered" evidence="7">
    <location>
        <begin position="311"/>
        <end position="384"/>
    </location>
</feature>
<feature type="domain" description="ENTH" evidence="8">
    <location>
        <begin position="12"/>
        <end position="143"/>
    </location>
</feature>
<dbReference type="AlphaFoldDB" id="A0A0D6LQ26"/>
<evidence type="ECO:0000256" key="4">
    <source>
        <dbReference type="ARBA" id="ARBA00022553"/>
    </source>
</evidence>
<keyword evidence="10" id="KW-1185">Reference proteome</keyword>
<evidence type="ECO:0000256" key="2">
    <source>
        <dbReference type="ARBA" id="ARBA00010130"/>
    </source>
</evidence>
<evidence type="ECO:0000259" key="8">
    <source>
        <dbReference type="PROSITE" id="PS50942"/>
    </source>
</evidence>
<dbReference type="InterPro" id="IPR003903">
    <property type="entry name" value="UIM_dom"/>
</dbReference>
<organism evidence="9 10">
    <name type="scientific">Ancylostoma ceylanicum</name>
    <dbReference type="NCBI Taxonomy" id="53326"/>
    <lineage>
        <taxon>Eukaryota</taxon>
        <taxon>Metazoa</taxon>
        <taxon>Ecdysozoa</taxon>
        <taxon>Nematoda</taxon>
        <taxon>Chromadorea</taxon>
        <taxon>Rhabditida</taxon>
        <taxon>Rhabditina</taxon>
        <taxon>Rhabditomorpha</taxon>
        <taxon>Strongyloidea</taxon>
        <taxon>Ancylostomatidae</taxon>
        <taxon>Ancylostomatinae</taxon>
        <taxon>Ancylostoma</taxon>
    </lineage>
</organism>
<reference evidence="9 10" key="1">
    <citation type="submission" date="2013-05" db="EMBL/GenBank/DDBJ databases">
        <title>Draft genome of the parasitic nematode Anyclostoma ceylanicum.</title>
        <authorList>
            <person name="Mitreva M."/>
        </authorList>
    </citation>
    <scope>NUCLEOTIDE SEQUENCE [LARGE SCALE GENOMIC DNA]</scope>
</reference>
<dbReference type="PANTHER" id="PTHR12276:SF115">
    <property type="entry name" value="FI19443P1"/>
    <property type="match status" value="1"/>
</dbReference>
<evidence type="ECO:0000256" key="1">
    <source>
        <dbReference type="ARBA" id="ARBA00004496"/>
    </source>
</evidence>
<dbReference type="PROSITE" id="PS50330">
    <property type="entry name" value="UIM"/>
    <property type="match status" value="2"/>
</dbReference>
<accession>A0A0D6LQ26</accession>
<dbReference type="GO" id="GO:0030276">
    <property type="term" value="F:clathrin binding"/>
    <property type="evidence" value="ECO:0007669"/>
    <property type="project" value="TreeGrafter"/>
</dbReference>
<sequence length="531" mass="58294">MSISTIRRQVKNVAYNFSDAQVKVREATCNDPWGPSTALMSEISDLTNNPMAFTEVMSIIWKRLNDSGKNWRHVYKSLVLLDFLIKCGNDKVSQQCRENIFTIETLKDFQHIEDNRDQGLNIREKAKQITALLTDEERLKNERTRFMLTRTKVRYASSAMSEGALFGIVLHSMKLTQISFSLHICLDSFPHLLLSSCRCLRHSTFDRQGDPGPFRHAHTTSDPEIEDARPSSIGEEEMQLQIAIALSKEEHEKIDEMMRSDEVRLQLALEESQREAERMAKMEPKTVNSGQLTQSALDDLLSLGVGEIVSSEQPTSSSNAWGNTGLVDPWATPASQPQAASSSLYPSGQLVNNDPWLPSSGAPLIAPSTNTQASVQPKQSSNVDPFSAWEQQLDQTPSAEVRFFEQLGGLPCKRAAPSSTGANCPTTSGSRKTPENFLGENSNLVNLDNLLGVSSSNNANLDLGANPFLLGNSSSAANPFAAQQRKSPTLNEMRAAQANSVPPIPSVGPRVGVLPQPVQPAQESNPFASPF</sequence>
<dbReference type="InterPro" id="IPR013809">
    <property type="entry name" value="ENTH"/>
</dbReference>
<evidence type="ECO:0000256" key="5">
    <source>
        <dbReference type="ARBA" id="ARBA00022737"/>
    </source>
</evidence>
<feature type="compositionally biased region" description="Polar residues" evidence="7">
    <location>
        <begin position="367"/>
        <end position="384"/>
    </location>
</feature>
<comment type="subcellular location">
    <subcellularLocation>
        <location evidence="1">Cytoplasm</location>
    </subcellularLocation>
</comment>
<dbReference type="GO" id="GO:0030125">
    <property type="term" value="C:clathrin vesicle coat"/>
    <property type="evidence" value="ECO:0007669"/>
    <property type="project" value="TreeGrafter"/>
</dbReference>
<dbReference type="CDD" id="cd16990">
    <property type="entry name" value="ENTH_Epsin"/>
    <property type="match status" value="1"/>
</dbReference>
<dbReference type="Proteomes" id="UP000054495">
    <property type="component" value="Unassembled WGS sequence"/>
</dbReference>
<feature type="compositionally biased region" description="Polar residues" evidence="7">
    <location>
        <begin position="519"/>
        <end position="531"/>
    </location>
</feature>
<keyword evidence="5" id="KW-0677">Repeat</keyword>
<dbReference type="GO" id="GO:0005886">
    <property type="term" value="C:plasma membrane"/>
    <property type="evidence" value="ECO:0007669"/>
    <property type="project" value="TreeGrafter"/>
</dbReference>
<evidence type="ECO:0000256" key="6">
    <source>
        <dbReference type="ARBA" id="ARBA00023121"/>
    </source>
</evidence>
<feature type="compositionally biased region" description="Polar residues" evidence="7">
    <location>
        <begin position="311"/>
        <end position="322"/>
    </location>
</feature>
<dbReference type="GO" id="GO:0005543">
    <property type="term" value="F:phospholipid binding"/>
    <property type="evidence" value="ECO:0007669"/>
    <property type="project" value="TreeGrafter"/>
</dbReference>
<evidence type="ECO:0000256" key="7">
    <source>
        <dbReference type="SAM" id="MobiDB-lite"/>
    </source>
</evidence>
<feature type="region of interest" description="Disordered" evidence="7">
    <location>
        <begin position="208"/>
        <end position="231"/>
    </location>
</feature>
<feature type="region of interest" description="Disordered" evidence="7">
    <location>
        <begin position="500"/>
        <end position="531"/>
    </location>
</feature>
<keyword evidence="4" id="KW-0597">Phosphoprotein</keyword>
<dbReference type="GO" id="GO:0005768">
    <property type="term" value="C:endosome"/>
    <property type="evidence" value="ECO:0007669"/>
    <property type="project" value="TreeGrafter"/>
</dbReference>
<keyword evidence="3" id="KW-0963">Cytoplasm</keyword>
<keyword evidence="6" id="KW-0446">Lipid-binding</keyword>
<dbReference type="InterPro" id="IPR008942">
    <property type="entry name" value="ENTH_VHS"/>
</dbReference>
<dbReference type="SMART" id="SM00273">
    <property type="entry name" value="ENTH"/>
    <property type="match status" value="1"/>
</dbReference>
<evidence type="ECO:0000313" key="9">
    <source>
        <dbReference type="EMBL" id="EPB73974.1"/>
    </source>
</evidence>
<name>A0A0D6LQ26_9BILA</name>
<dbReference type="EMBL" id="KE124962">
    <property type="protein sequence ID" value="EPB73974.1"/>
    <property type="molecule type" value="Genomic_DNA"/>
</dbReference>
<proteinExistence type="inferred from homology"/>
<feature type="compositionally biased region" description="Low complexity" evidence="7">
    <location>
        <begin position="331"/>
        <end position="343"/>
    </location>
</feature>
<evidence type="ECO:0000313" key="10">
    <source>
        <dbReference type="Proteomes" id="UP000054495"/>
    </source>
</evidence>
<comment type="similarity">
    <text evidence="2">Belongs to the epsin family.</text>
</comment>